<evidence type="ECO:0000313" key="1">
    <source>
        <dbReference type="EMBL" id="MFD1187471.1"/>
    </source>
</evidence>
<accession>A0ABW3STI8</accession>
<dbReference type="Proteomes" id="UP001597094">
    <property type="component" value="Unassembled WGS sequence"/>
</dbReference>
<dbReference type="PROSITE" id="PS51257">
    <property type="entry name" value="PROKAR_LIPOPROTEIN"/>
    <property type="match status" value="1"/>
</dbReference>
<gene>
    <name evidence="1" type="ORF">ACFQ2O_14730</name>
</gene>
<comment type="caution">
    <text evidence="1">The sequence shown here is derived from an EMBL/GenBank/DDBJ whole genome shotgun (WGS) entry which is preliminary data.</text>
</comment>
<dbReference type="EMBL" id="JBHTLD010000144">
    <property type="protein sequence ID" value="MFD1187471.1"/>
    <property type="molecule type" value="Genomic_DNA"/>
</dbReference>
<dbReference type="InterPro" id="IPR025219">
    <property type="entry name" value="PLCC"/>
</dbReference>
<organism evidence="1 2">
    <name type="scientific">Pontibacter rugosus</name>
    <dbReference type="NCBI Taxonomy" id="1745966"/>
    <lineage>
        <taxon>Bacteria</taxon>
        <taxon>Pseudomonadati</taxon>
        <taxon>Bacteroidota</taxon>
        <taxon>Cytophagia</taxon>
        <taxon>Cytophagales</taxon>
        <taxon>Hymenobacteraceae</taxon>
        <taxon>Pontibacter</taxon>
    </lineage>
</organism>
<evidence type="ECO:0000313" key="2">
    <source>
        <dbReference type="Proteomes" id="UP001597094"/>
    </source>
</evidence>
<keyword evidence="2" id="KW-1185">Reference proteome</keyword>
<name>A0ABW3STI8_9BACT</name>
<reference evidence="2" key="1">
    <citation type="journal article" date="2019" name="Int. J. Syst. Evol. Microbiol.">
        <title>The Global Catalogue of Microorganisms (GCM) 10K type strain sequencing project: providing services to taxonomists for standard genome sequencing and annotation.</title>
        <authorList>
            <consortium name="The Broad Institute Genomics Platform"/>
            <consortium name="The Broad Institute Genome Sequencing Center for Infectious Disease"/>
            <person name="Wu L."/>
            <person name="Ma J."/>
        </authorList>
    </citation>
    <scope>NUCLEOTIDE SEQUENCE [LARGE SCALE GENOMIC DNA]</scope>
    <source>
        <strain evidence="2">JCM 31319</strain>
    </source>
</reference>
<protein>
    <submittedName>
        <fullName evidence="1">Beta-barrel fold lipoprotein</fullName>
    </submittedName>
</protein>
<sequence>MKTRYSLPCLLLFVLVLTGCKDSQHGDPLPETATFRVDLQQTGEHEKFTKIVRISGGDFEDTDTGEPMPTVLYHEDLEGGSHSYEAAGELDISTTVGFSPVADAPAAMALKITVSRNGEVIDVHTYTYDQDSDAVNKELSYKVNG</sequence>
<dbReference type="Pfam" id="PF14466">
    <property type="entry name" value="PLCC"/>
    <property type="match status" value="1"/>
</dbReference>
<keyword evidence="1" id="KW-0449">Lipoprotein</keyword>
<dbReference type="RefSeq" id="WP_377529043.1">
    <property type="nucleotide sequence ID" value="NZ_JBHTLD010000144.1"/>
</dbReference>
<proteinExistence type="predicted"/>